<comment type="caution">
    <text evidence="16">The sequence shown here is derived from an EMBL/GenBank/DDBJ whole genome shotgun (WGS) entry which is preliminary data.</text>
</comment>
<dbReference type="InterPro" id="IPR001628">
    <property type="entry name" value="Znf_hrmn_rcpt"/>
</dbReference>
<evidence type="ECO:0000256" key="13">
    <source>
        <dbReference type="SAM" id="MobiDB-lite"/>
    </source>
</evidence>
<dbReference type="PANTHER" id="PTHR24086">
    <property type="entry name" value="NUCLEAR RECEPTOR SUBFAMILY 5 GROUP A"/>
    <property type="match status" value="1"/>
</dbReference>
<dbReference type="FunFam" id="3.30.50.10:FF:000006">
    <property type="entry name" value="Nuclear receptor subfamily 5 group A member"/>
    <property type="match status" value="1"/>
</dbReference>
<dbReference type="Gene3D" id="3.30.50.10">
    <property type="entry name" value="Erythroid Transcription Factor GATA-1, subunit A"/>
    <property type="match status" value="1"/>
</dbReference>
<protein>
    <submittedName>
        <fullName evidence="16">Nuclear receptor subfamily 5 group A member 2</fullName>
    </submittedName>
</protein>
<evidence type="ECO:0000256" key="12">
    <source>
        <dbReference type="RuleBase" id="RU004334"/>
    </source>
</evidence>
<evidence type="ECO:0000256" key="1">
    <source>
        <dbReference type="ARBA" id="ARBA00004123"/>
    </source>
</evidence>
<dbReference type="PROSITE" id="PS00031">
    <property type="entry name" value="NUCLEAR_REC_DBD_1"/>
    <property type="match status" value="1"/>
</dbReference>
<gene>
    <name evidence="16" type="ORF">MGAL_10B094121</name>
</gene>
<feature type="compositionally biased region" description="Polar residues" evidence="13">
    <location>
        <begin position="265"/>
        <end position="282"/>
    </location>
</feature>
<evidence type="ECO:0000256" key="11">
    <source>
        <dbReference type="PIRSR" id="PIRSR002530-1"/>
    </source>
</evidence>
<dbReference type="SUPFAM" id="SSF57716">
    <property type="entry name" value="Glucocorticoid receptor-like (DNA-binding domain)"/>
    <property type="match status" value="1"/>
</dbReference>
<reference evidence="16" key="1">
    <citation type="submission" date="2018-11" db="EMBL/GenBank/DDBJ databases">
        <authorList>
            <person name="Alioto T."/>
            <person name="Alioto T."/>
        </authorList>
    </citation>
    <scope>NUCLEOTIDE SEQUENCE</scope>
</reference>
<proteinExistence type="inferred from homology"/>
<dbReference type="Gene3D" id="1.10.565.10">
    <property type="entry name" value="Retinoid X Receptor"/>
    <property type="match status" value="1"/>
</dbReference>
<comment type="subcellular location">
    <subcellularLocation>
        <location evidence="1 12">Nucleus</location>
    </subcellularLocation>
</comment>
<keyword evidence="3 12" id="KW-0479">Metal-binding</keyword>
<evidence type="ECO:0000256" key="8">
    <source>
        <dbReference type="ARBA" id="ARBA00023163"/>
    </source>
</evidence>
<evidence type="ECO:0000313" key="17">
    <source>
        <dbReference type="Proteomes" id="UP000596742"/>
    </source>
</evidence>
<dbReference type="InterPro" id="IPR035500">
    <property type="entry name" value="NHR-like_dom_sf"/>
</dbReference>
<feature type="binding site" evidence="11">
    <location>
        <position position="539"/>
    </location>
    <ligand>
        <name>a phospholipid derivative</name>
        <dbReference type="ChEBI" id="CHEBI:16247"/>
    </ligand>
</feature>
<dbReference type="Pfam" id="PF00104">
    <property type="entry name" value="Hormone_recep"/>
    <property type="match status" value="1"/>
</dbReference>
<name>A0A8B6FXT8_MYTGA</name>
<dbReference type="GO" id="GO:0004879">
    <property type="term" value="F:nuclear receptor activity"/>
    <property type="evidence" value="ECO:0007669"/>
    <property type="project" value="InterPro"/>
</dbReference>
<dbReference type="InterPro" id="IPR000536">
    <property type="entry name" value="Nucl_hrmn_rcpt_lig-bd"/>
</dbReference>
<feature type="domain" description="NR LBD" evidence="15">
    <location>
        <begin position="335"/>
        <end position="558"/>
    </location>
</feature>
<keyword evidence="7 12" id="KW-0238">DNA-binding</keyword>
<evidence type="ECO:0000256" key="9">
    <source>
        <dbReference type="ARBA" id="ARBA00023170"/>
    </source>
</evidence>
<comment type="similarity">
    <text evidence="2">Belongs to the nuclear hormone receptor family. NR5 subfamily.</text>
</comment>
<keyword evidence="17" id="KW-1185">Reference proteome</keyword>
<dbReference type="GO" id="GO:0009755">
    <property type="term" value="P:hormone-mediated signaling pathway"/>
    <property type="evidence" value="ECO:0007669"/>
    <property type="project" value="TreeGrafter"/>
</dbReference>
<keyword evidence="6 12" id="KW-0805">Transcription regulation</keyword>
<dbReference type="InterPro" id="IPR016355">
    <property type="entry name" value="NR5-like"/>
</dbReference>
<dbReference type="Pfam" id="PF00105">
    <property type="entry name" value="zf-C4"/>
    <property type="match status" value="1"/>
</dbReference>
<dbReference type="GO" id="GO:0008270">
    <property type="term" value="F:zinc ion binding"/>
    <property type="evidence" value="ECO:0007669"/>
    <property type="project" value="UniProtKB-KW"/>
</dbReference>
<dbReference type="SMART" id="SM00430">
    <property type="entry name" value="HOLI"/>
    <property type="match status" value="1"/>
</dbReference>
<dbReference type="InterPro" id="IPR013088">
    <property type="entry name" value="Znf_NHR/GATA"/>
</dbReference>
<evidence type="ECO:0000313" key="16">
    <source>
        <dbReference type="EMBL" id="VDI56450.1"/>
    </source>
</evidence>
<feature type="compositionally biased region" description="Low complexity" evidence="13">
    <location>
        <begin position="241"/>
        <end position="264"/>
    </location>
</feature>
<dbReference type="GO" id="GO:0009888">
    <property type="term" value="P:tissue development"/>
    <property type="evidence" value="ECO:0007669"/>
    <property type="project" value="TreeGrafter"/>
</dbReference>
<dbReference type="EMBL" id="UYJE01007610">
    <property type="protein sequence ID" value="VDI56450.1"/>
    <property type="molecule type" value="Genomic_DNA"/>
</dbReference>
<dbReference type="InterPro" id="IPR001723">
    <property type="entry name" value="Nuclear_hrmn_rcpt"/>
</dbReference>
<dbReference type="SUPFAM" id="SSF48508">
    <property type="entry name" value="Nuclear receptor ligand-binding domain"/>
    <property type="match status" value="1"/>
</dbReference>
<keyword evidence="10 12" id="KW-0539">Nucleus</keyword>
<evidence type="ECO:0000256" key="4">
    <source>
        <dbReference type="ARBA" id="ARBA00022771"/>
    </source>
</evidence>
<keyword evidence="9 12" id="KW-0675">Receptor</keyword>
<accession>A0A8B6FXT8</accession>
<evidence type="ECO:0000259" key="14">
    <source>
        <dbReference type="PROSITE" id="PS51030"/>
    </source>
</evidence>
<dbReference type="PROSITE" id="PS51843">
    <property type="entry name" value="NR_LBD"/>
    <property type="match status" value="1"/>
</dbReference>
<dbReference type="PANTHER" id="PTHR24086:SF15">
    <property type="entry name" value="NUCLEAR HORMONE RECEPTOR FTZ-F1"/>
    <property type="match status" value="1"/>
</dbReference>
<dbReference type="PROSITE" id="PS51030">
    <property type="entry name" value="NUCLEAR_REC_DBD_2"/>
    <property type="match status" value="1"/>
</dbReference>
<feature type="domain" description="Nuclear receptor" evidence="14">
    <location>
        <begin position="99"/>
        <end position="174"/>
    </location>
</feature>
<evidence type="ECO:0000256" key="5">
    <source>
        <dbReference type="ARBA" id="ARBA00022833"/>
    </source>
</evidence>
<feature type="region of interest" description="Disordered" evidence="13">
    <location>
        <begin position="241"/>
        <end position="282"/>
    </location>
</feature>
<dbReference type="AlphaFoldDB" id="A0A8B6FXT8"/>
<evidence type="ECO:0000256" key="2">
    <source>
        <dbReference type="ARBA" id="ARBA00007536"/>
    </source>
</evidence>
<dbReference type="GO" id="GO:0000978">
    <property type="term" value="F:RNA polymerase II cis-regulatory region sequence-specific DNA binding"/>
    <property type="evidence" value="ECO:0007669"/>
    <property type="project" value="TreeGrafter"/>
</dbReference>
<evidence type="ECO:0000256" key="6">
    <source>
        <dbReference type="ARBA" id="ARBA00023015"/>
    </source>
</evidence>
<dbReference type="FunFam" id="1.10.565.10:FF:000011">
    <property type="entry name" value="Nuclear receptor subfamily 5, group A, member 2"/>
    <property type="match status" value="1"/>
</dbReference>
<keyword evidence="5 12" id="KW-0862">Zinc</keyword>
<evidence type="ECO:0000256" key="10">
    <source>
        <dbReference type="ARBA" id="ARBA00023242"/>
    </source>
</evidence>
<evidence type="ECO:0000256" key="7">
    <source>
        <dbReference type="ARBA" id="ARBA00023125"/>
    </source>
</evidence>
<keyword evidence="4 12" id="KW-0863">Zinc-finger</keyword>
<dbReference type="PRINTS" id="PR00398">
    <property type="entry name" value="STRDHORMONER"/>
</dbReference>
<dbReference type="OrthoDB" id="5984981at2759"/>
<dbReference type="Proteomes" id="UP000596742">
    <property type="component" value="Unassembled WGS sequence"/>
</dbReference>
<dbReference type="PIRSF" id="PIRSF002530">
    <property type="entry name" value="Nuc_orph_FTZ-F1"/>
    <property type="match status" value="1"/>
</dbReference>
<keyword evidence="8 12" id="KW-0804">Transcription</keyword>
<evidence type="ECO:0000256" key="3">
    <source>
        <dbReference type="ARBA" id="ARBA00022723"/>
    </source>
</evidence>
<organism evidence="16 17">
    <name type="scientific">Mytilus galloprovincialis</name>
    <name type="common">Mediterranean mussel</name>
    <dbReference type="NCBI Taxonomy" id="29158"/>
    <lineage>
        <taxon>Eukaryota</taxon>
        <taxon>Metazoa</taxon>
        <taxon>Spiralia</taxon>
        <taxon>Lophotrochozoa</taxon>
        <taxon>Mollusca</taxon>
        <taxon>Bivalvia</taxon>
        <taxon>Autobranchia</taxon>
        <taxon>Pteriomorphia</taxon>
        <taxon>Mytilida</taxon>
        <taxon>Mytiloidea</taxon>
        <taxon>Mytilidae</taxon>
        <taxon>Mytilinae</taxon>
        <taxon>Mytilus</taxon>
    </lineage>
</organism>
<dbReference type="SMART" id="SM00399">
    <property type="entry name" value="ZnF_C4"/>
    <property type="match status" value="1"/>
</dbReference>
<dbReference type="GO" id="GO:0090575">
    <property type="term" value="C:RNA polymerase II transcription regulator complex"/>
    <property type="evidence" value="ECO:0007669"/>
    <property type="project" value="TreeGrafter"/>
</dbReference>
<dbReference type="PRINTS" id="PR00047">
    <property type="entry name" value="STROIDFINGER"/>
</dbReference>
<evidence type="ECO:0000259" key="15">
    <source>
        <dbReference type="PROSITE" id="PS51843"/>
    </source>
</evidence>
<sequence>MGDRMSISHVSKNSFNKLAPFKVNKKTRIDQFPTLYLNVFFSTAADNMPEYLTNYPMTSLTLDAIACKEEDAVVVDYILKASSSSNDMQYSGDLKFGWDELCPVCGDKVSGYHYGLLTCESCKGFFKRTVQNKKVYSCVDNRSCLIDKAQRKRCPFCRFQKCLNVGMKLEAVRADRMRGGRNKFGPMYKRDRALKQQAVRQQQQMLAQCQIRLQNGMTSPDEDIKPDPAMLQHISQMVSNSMGYNSSNMSGMPSPSMPDSPNSDISCVSSSQPSPITSHPQSPYTMTQNFHPPSMMHDPRNHYSMPSYQYHHQMAPPVIPIVPQTIINMKANMTDEMEIKHKLLSFLHNAFGAEDILSQPIKLLQMICKLSDQLLFLMVEWARTSTYFKELKVEDQMKLLQHSWSEILILDFVHRLAHDTWSGEVLMGNGQRLNIDCLDKLGLSDCKDRIRDMVRKMRELKIDVNEYLCLKYLILLNPDVPGLENRQHVEQCQENINAALMEYCINFYPSLKDKFGQVLLRLPEVRVISIRAEEFLYYKHLNNEIPDQTLLIEMLHSKKK</sequence>
<dbReference type="CDD" id="cd07167">
    <property type="entry name" value="NR_DBD_Lrh-1_like"/>
    <property type="match status" value="1"/>
</dbReference>